<sequence>MVLVSTPDELMIMLKRGILSREEAARIMERMSPPPHIVQFGVDLATDPPAVTPIVADMVIRELKPIDIENIRGFSIEVTPDGPLTLSPIFEDITPTLDSERLEEVTAPLRERIRELCAQGLTIRHILDLLEREGHNRRELITGVREVWRSGRTLTRISDEEIPAGTLVTVNEEGHARAALGSEVIGFAVGDDMIQFGGNVEMSWARDENRHYGSMMMPMHASVALGYNIRVPREPPGQRVDTQFKYTERFPPEVEAKAMELLRKFVSPEQYTAFIDRANIELENKAGDTRLIINQNGGFTMMKGDRGAGIVLTSGNVRSYRFPLGDEIAAFLDWFRYKTPELIQNWNCGNFGIVRDGIE</sequence>
<evidence type="ECO:0000313" key="1">
    <source>
        <dbReference type="EMBL" id="KKN41113.1"/>
    </source>
</evidence>
<dbReference type="AlphaFoldDB" id="A0A0F9TI26"/>
<organism evidence="1">
    <name type="scientific">marine sediment metagenome</name>
    <dbReference type="NCBI Taxonomy" id="412755"/>
    <lineage>
        <taxon>unclassified sequences</taxon>
        <taxon>metagenomes</taxon>
        <taxon>ecological metagenomes</taxon>
    </lineage>
</organism>
<proteinExistence type="predicted"/>
<comment type="caution">
    <text evidence="1">The sequence shown here is derived from an EMBL/GenBank/DDBJ whole genome shotgun (WGS) entry which is preliminary data.</text>
</comment>
<protein>
    <submittedName>
        <fullName evidence="1">Uncharacterized protein</fullName>
    </submittedName>
</protein>
<name>A0A0F9TI26_9ZZZZ</name>
<dbReference type="EMBL" id="LAZR01001668">
    <property type="protein sequence ID" value="KKN41113.1"/>
    <property type="molecule type" value="Genomic_DNA"/>
</dbReference>
<gene>
    <name evidence="1" type="ORF">LCGC14_0726740</name>
</gene>
<accession>A0A0F9TI26</accession>
<reference evidence="1" key="1">
    <citation type="journal article" date="2015" name="Nature">
        <title>Complex archaea that bridge the gap between prokaryotes and eukaryotes.</title>
        <authorList>
            <person name="Spang A."/>
            <person name="Saw J.H."/>
            <person name="Jorgensen S.L."/>
            <person name="Zaremba-Niedzwiedzka K."/>
            <person name="Martijn J."/>
            <person name="Lind A.E."/>
            <person name="van Eijk R."/>
            <person name="Schleper C."/>
            <person name="Guy L."/>
            <person name="Ettema T.J."/>
        </authorList>
    </citation>
    <scope>NUCLEOTIDE SEQUENCE</scope>
</reference>